<comment type="caution">
    <text evidence="2">The sequence shown here is derived from an EMBL/GenBank/DDBJ whole genome shotgun (WGS) entry which is preliminary data.</text>
</comment>
<feature type="domain" description="Schlafen AlbA-2" evidence="1">
    <location>
        <begin position="19"/>
        <end position="122"/>
    </location>
</feature>
<dbReference type="GO" id="GO:0003677">
    <property type="term" value="F:DNA binding"/>
    <property type="evidence" value="ECO:0007669"/>
    <property type="project" value="UniProtKB-KW"/>
</dbReference>
<name>A0A3E0DXC6_9BACT</name>
<dbReference type="InterPro" id="IPR038461">
    <property type="entry name" value="Schlafen_AlbA_2_dom_sf"/>
</dbReference>
<keyword evidence="2" id="KW-0238">DNA-binding</keyword>
<dbReference type="Gene3D" id="3.30.950.30">
    <property type="entry name" value="Schlafen, AAA domain"/>
    <property type="match status" value="1"/>
</dbReference>
<proteinExistence type="predicted"/>
<dbReference type="EMBL" id="QUNF01000006">
    <property type="protein sequence ID" value="REG90714.1"/>
    <property type="molecule type" value="Genomic_DNA"/>
</dbReference>
<gene>
    <name evidence="2" type="ORF">C8N25_106217</name>
</gene>
<dbReference type="RefSeq" id="WP_205635821.1">
    <property type="nucleotide sequence ID" value="NZ_MSSW01000017.1"/>
</dbReference>
<dbReference type="Proteomes" id="UP000256405">
    <property type="component" value="Unassembled WGS sequence"/>
</dbReference>
<protein>
    <submittedName>
        <fullName evidence="2">Putative DNA-binding protein</fullName>
    </submittedName>
</protein>
<dbReference type="Pfam" id="PF04326">
    <property type="entry name" value="SLFN_AlbA_2"/>
    <property type="match status" value="1"/>
</dbReference>
<evidence type="ECO:0000313" key="2">
    <source>
        <dbReference type="EMBL" id="REG90714.1"/>
    </source>
</evidence>
<dbReference type="AlphaFoldDB" id="A0A3E0DXC6"/>
<reference evidence="2 3" key="1">
    <citation type="submission" date="2018-08" db="EMBL/GenBank/DDBJ databases">
        <title>Genomic Encyclopedia of Archaeal and Bacterial Type Strains, Phase II (KMG-II): from individual species to whole genera.</title>
        <authorList>
            <person name="Goeker M."/>
        </authorList>
    </citation>
    <scope>NUCLEOTIDE SEQUENCE [LARGE SCALE GENOMIC DNA]</scope>
    <source>
        <strain evidence="2 3">DSM 15986</strain>
    </source>
</reference>
<sequence length="141" mass="16067">MTTEELKYILLGLRNLTDENEIAEFKEAKSGYDFSKLGKYFSALSNEANLKGVPYAWLVFGIENKKHAIVGSQFRPKRKDLDSMKSEIANKTTNRITFIEIYELNEPEGRVVMFQIPSAPKGFPISFEGTITDETMKSFLL</sequence>
<keyword evidence="3" id="KW-1185">Reference proteome</keyword>
<dbReference type="InterPro" id="IPR007421">
    <property type="entry name" value="Schlafen_AlbA_2_dom"/>
</dbReference>
<evidence type="ECO:0000259" key="1">
    <source>
        <dbReference type="Pfam" id="PF04326"/>
    </source>
</evidence>
<evidence type="ECO:0000313" key="3">
    <source>
        <dbReference type="Proteomes" id="UP000256405"/>
    </source>
</evidence>
<organism evidence="2 3">
    <name type="scientific">Algoriphagus antarcticus</name>
    <dbReference type="NCBI Taxonomy" id="238540"/>
    <lineage>
        <taxon>Bacteria</taxon>
        <taxon>Pseudomonadati</taxon>
        <taxon>Bacteroidota</taxon>
        <taxon>Cytophagia</taxon>
        <taxon>Cytophagales</taxon>
        <taxon>Cyclobacteriaceae</taxon>
        <taxon>Algoriphagus</taxon>
    </lineage>
</organism>
<accession>A0A3E0DXC6</accession>